<feature type="domain" description="HAMP" evidence="14">
    <location>
        <begin position="192"/>
        <end position="244"/>
    </location>
</feature>
<keyword evidence="7" id="KW-0547">Nucleotide-binding</keyword>
<dbReference type="InterPro" id="IPR003594">
    <property type="entry name" value="HATPase_dom"/>
</dbReference>
<name>A0ABS6BSG1_9CLOT</name>
<keyword evidence="12" id="KW-0812">Transmembrane</keyword>
<proteinExistence type="predicted"/>
<reference evidence="15 16" key="1">
    <citation type="submission" date="2021-06" db="EMBL/GenBank/DDBJ databases">
        <title>Clostridia strains as spoilage organisms.</title>
        <authorList>
            <person name="Wambui J."/>
            <person name="Stephan R."/>
            <person name="Stevens M.J.A."/>
        </authorList>
    </citation>
    <scope>NUCLEOTIDE SEQUENCE [LARGE SCALE GENOMIC DNA]</scope>
    <source>
        <strain evidence="15 16">DSM 14204</strain>
    </source>
</reference>
<keyword evidence="16" id="KW-1185">Reference proteome</keyword>
<evidence type="ECO:0000313" key="15">
    <source>
        <dbReference type="EMBL" id="MBU3158919.1"/>
    </source>
</evidence>
<keyword evidence="11 12" id="KW-0472">Membrane</keyword>
<comment type="catalytic activity">
    <reaction evidence="1">
        <text>ATP + protein L-histidine = ADP + protein N-phospho-L-histidine.</text>
        <dbReference type="EC" id="2.7.13.3"/>
    </reaction>
</comment>
<dbReference type="CDD" id="cd00075">
    <property type="entry name" value="HATPase"/>
    <property type="match status" value="1"/>
</dbReference>
<dbReference type="EMBL" id="JAHLDV010000005">
    <property type="protein sequence ID" value="MBU3158919.1"/>
    <property type="molecule type" value="Genomic_DNA"/>
</dbReference>
<evidence type="ECO:0000256" key="12">
    <source>
        <dbReference type="SAM" id="Phobius"/>
    </source>
</evidence>
<dbReference type="SMART" id="SM00304">
    <property type="entry name" value="HAMP"/>
    <property type="match status" value="1"/>
</dbReference>
<accession>A0ABS6BSG1</accession>
<dbReference type="EC" id="2.7.13.3" evidence="3"/>
<evidence type="ECO:0000256" key="11">
    <source>
        <dbReference type="ARBA" id="ARBA00023136"/>
    </source>
</evidence>
<keyword evidence="4" id="KW-1003">Cell membrane</keyword>
<evidence type="ECO:0000256" key="1">
    <source>
        <dbReference type="ARBA" id="ARBA00000085"/>
    </source>
</evidence>
<evidence type="ECO:0000313" key="16">
    <source>
        <dbReference type="Proteomes" id="UP000776252"/>
    </source>
</evidence>
<evidence type="ECO:0000256" key="4">
    <source>
        <dbReference type="ARBA" id="ARBA00022475"/>
    </source>
</evidence>
<feature type="transmembrane region" description="Helical" evidence="12">
    <location>
        <begin position="167"/>
        <end position="190"/>
    </location>
</feature>
<feature type="transmembrane region" description="Helical" evidence="12">
    <location>
        <begin position="12"/>
        <end position="37"/>
    </location>
</feature>
<dbReference type="Pfam" id="PF02518">
    <property type="entry name" value="HATPase_c"/>
    <property type="match status" value="1"/>
</dbReference>
<dbReference type="Proteomes" id="UP000776252">
    <property type="component" value="Unassembled WGS sequence"/>
</dbReference>
<dbReference type="Pfam" id="PF00672">
    <property type="entry name" value="HAMP"/>
    <property type="match status" value="1"/>
</dbReference>
<evidence type="ECO:0000256" key="2">
    <source>
        <dbReference type="ARBA" id="ARBA00004651"/>
    </source>
</evidence>
<comment type="subcellular location">
    <subcellularLocation>
        <location evidence="2">Cell membrane</location>
        <topology evidence="2">Multi-pass membrane protein</topology>
    </subcellularLocation>
</comment>
<feature type="domain" description="Histidine kinase" evidence="13">
    <location>
        <begin position="259"/>
        <end position="478"/>
    </location>
</feature>
<evidence type="ECO:0000256" key="5">
    <source>
        <dbReference type="ARBA" id="ARBA00022553"/>
    </source>
</evidence>
<dbReference type="PANTHER" id="PTHR45528:SF1">
    <property type="entry name" value="SENSOR HISTIDINE KINASE CPXA"/>
    <property type="match status" value="1"/>
</dbReference>
<keyword evidence="6" id="KW-0808">Transferase</keyword>
<gene>
    <name evidence="15" type="ORF">KPL37_03955</name>
</gene>
<dbReference type="CDD" id="cd00082">
    <property type="entry name" value="HisKA"/>
    <property type="match status" value="1"/>
</dbReference>
<dbReference type="SMART" id="SM00388">
    <property type="entry name" value="HisKA"/>
    <property type="match status" value="1"/>
</dbReference>
<dbReference type="InterPro" id="IPR003661">
    <property type="entry name" value="HisK_dim/P_dom"/>
</dbReference>
<evidence type="ECO:0000256" key="6">
    <source>
        <dbReference type="ARBA" id="ARBA00022679"/>
    </source>
</evidence>
<dbReference type="PANTHER" id="PTHR45528">
    <property type="entry name" value="SENSOR HISTIDINE KINASE CPXA"/>
    <property type="match status" value="1"/>
</dbReference>
<sequence>MNIKKRLLLSNTITVVVPFVITIIAAFLFIFISSTIFNKDVSYGNFKKFVFIKTQLSDTSNIVRNQTSGDMQNKKYQQYLRQRLSTINGEIIILKNSTIIFTSKDLNKIDIEKCLVEGNARSEKRLVEIDTISYMVEVTPIRFIDGNVGNVILIAPVFKYSSILEEFIIFIVAIFLISFIAVNIYMSYLLSKRIIKPLSLLSTAVGEISKGELSLEIIEVGDQEIKNLCADFEKMRIQLKDSIRLKKKYDENRTMLVSSISHDLKTPITSIKGYVNGILDGVANTPEKVDRYLKTIYSKSEQMDIMINDLLLYSKLDLSQLPFNFEKTDIIDYFKYCIHESAPELEKSNIEICLENNLDGLKYIMIDRERLMRVILNIIDNSSKYMDKAQGKITILLRETNSSIIIEIRDNGSGIDENDVNKIFDRFYRADIARSEANGSGLGLAIAKQIVEGHSGTIWAVSHENEGTSILMSFGKILNKGVL</sequence>
<dbReference type="InterPro" id="IPR050398">
    <property type="entry name" value="HssS/ArlS-like"/>
</dbReference>
<keyword evidence="12" id="KW-1133">Transmembrane helix</keyword>
<dbReference type="PROSITE" id="PS50109">
    <property type="entry name" value="HIS_KIN"/>
    <property type="match status" value="1"/>
</dbReference>
<dbReference type="SMART" id="SM00387">
    <property type="entry name" value="HATPase_c"/>
    <property type="match status" value="1"/>
</dbReference>
<dbReference type="InterPro" id="IPR003660">
    <property type="entry name" value="HAMP_dom"/>
</dbReference>
<comment type="caution">
    <text evidence="15">The sequence shown here is derived from an EMBL/GenBank/DDBJ whole genome shotgun (WGS) entry which is preliminary data.</text>
</comment>
<evidence type="ECO:0000256" key="8">
    <source>
        <dbReference type="ARBA" id="ARBA00022777"/>
    </source>
</evidence>
<organism evidence="15 16">
    <name type="scientific">Clostridium frigoris</name>
    <dbReference type="NCBI Taxonomy" id="205327"/>
    <lineage>
        <taxon>Bacteria</taxon>
        <taxon>Bacillati</taxon>
        <taxon>Bacillota</taxon>
        <taxon>Clostridia</taxon>
        <taxon>Eubacteriales</taxon>
        <taxon>Clostridiaceae</taxon>
        <taxon>Clostridium</taxon>
    </lineage>
</organism>
<dbReference type="PROSITE" id="PS50885">
    <property type="entry name" value="HAMP"/>
    <property type="match status" value="1"/>
</dbReference>
<evidence type="ECO:0000256" key="7">
    <source>
        <dbReference type="ARBA" id="ARBA00022741"/>
    </source>
</evidence>
<dbReference type="CDD" id="cd06225">
    <property type="entry name" value="HAMP"/>
    <property type="match status" value="1"/>
</dbReference>
<dbReference type="InterPro" id="IPR005467">
    <property type="entry name" value="His_kinase_dom"/>
</dbReference>
<dbReference type="GO" id="GO:0016301">
    <property type="term" value="F:kinase activity"/>
    <property type="evidence" value="ECO:0007669"/>
    <property type="project" value="UniProtKB-KW"/>
</dbReference>
<evidence type="ECO:0000256" key="9">
    <source>
        <dbReference type="ARBA" id="ARBA00022840"/>
    </source>
</evidence>
<keyword evidence="10" id="KW-0902">Two-component regulatory system</keyword>
<evidence type="ECO:0000259" key="14">
    <source>
        <dbReference type="PROSITE" id="PS50885"/>
    </source>
</evidence>
<protein>
    <recommendedName>
        <fullName evidence="3">histidine kinase</fullName>
        <ecNumber evidence="3">2.7.13.3</ecNumber>
    </recommendedName>
</protein>
<evidence type="ECO:0000256" key="3">
    <source>
        <dbReference type="ARBA" id="ARBA00012438"/>
    </source>
</evidence>
<keyword evidence="9" id="KW-0067">ATP-binding</keyword>
<keyword evidence="5" id="KW-0597">Phosphoprotein</keyword>
<dbReference type="Pfam" id="PF00512">
    <property type="entry name" value="HisKA"/>
    <property type="match status" value="1"/>
</dbReference>
<evidence type="ECO:0000256" key="10">
    <source>
        <dbReference type="ARBA" id="ARBA00023012"/>
    </source>
</evidence>
<dbReference type="RefSeq" id="WP_216146125.1">
    <property type="nucleotide sequence ID" value="NZ_JAHLDV010000005.1"/>
</dbReference>
<evidence type="ECO:0000259" key="13">
    <source>
        <dbReference type="PROSITE" id="PS50109"/>
    </source>
</evidence>
<keyword evidence="8 15" id="KW-0418">Kinase</keyword>